<proteinExistence type="predicted"/>
<feature type="compositionally biased region" description="Low complexity" evidence="1">
    <location>
        <begin position="202"/>
        <end position="224"/>
    </location>
</feature>
<dbReference type="EMBL" id="FQXS01000004">
    <property type="protein sequence ID" value="SHH57838.1"/>
    <property type="molecule type" value="Genomic_DNA"/>
</dbReference>
<dbReference type="OrthoDB" id="9812722at2"/>
<feature type="region of interest" description="Disordered" evidence="1">
    <location>
        <begin position="15"/>
        <end position="37"/>
    </location>
</feature>
<sequence length="251" mass="25696">MTSISPALVSQIYNRSGASGSTGVSSSAPAGHESSAADAPVGFIDDIVEVSSQARRNALSDGASSRGDDAKRSTAPGHPERSAAAAEQTVVRELQSRDREVRTHEQAHLAAAGAYARGGASFVYQKGPDGRMYAVGGEVGIDVGRAATPEETIVKMQTVRRAALAPAEPSAADRRIAAQASIRLAEAQRELQAAASHEQDTAADGSAGDGSVSSSPQAAPIPAAEGAPDNRRLLIIAAYQAVTELFSPRPG</sequence>
<dbReference type="AlphaFoldDB" id="A0A1M5U4G8"/>
<feature type="region of interest" description="Disordered" evidence="1">
    <location>
        <begin position="189"/>
        <end position="226"/>
    </location>
</feature>
<feature type="region of interest" description="Disordered" evidence="1">
    <location>
        <begin position="57"/>
        <end position="88"/>
    </location>
</feature>
<evidence type="ECO:0000256" key="1">
    <source>
        <dbReference type="SAM" id="MobiDB-lite"/>
    </source>
</evidence>
<evidence type="ECO:0000313" key="3">
    <source>
        <dbReference type="Proteomes" id="UP000184139"/>
    </source>
</evidence>
<dbReference type="RefSeq" id="WP_084540456.1">
    <property type="nucleotide sequence ID" value="NZ_FQXS01000004.1"/>
</dbReference>
<evidence type="ECO:0000313" key="2">
    <source>
        <dbReference type="EMBL" id="SHH57838.1"/>
    </source>
</evidence>
<dbReference type="STRING" id="1121409.SAMN02745124_00998"/>
<keyword evidence="3" id="KW-1185">Reference proteome</keyword>
<reference evidence="2 3" key="1">
    <citation type="submission" date="2016-11" db="EMBL/GenBank/DDBJ databases">
        <authorList>
            <person name="Jaros S."/>
            <person name="Januszkiewicz K."/>
            <person name="Wedrychowicz H."/>
        </authorList>
    </citation>
    <scope>NUCLEOTIDE SEQUENCE [LARGE SCALE GENOMIC DNA]</scope>
    <source>
        <strain evidence="2 3">DSM 9705</strain>
    </source>
</reference>
<protein>
    <submittedName>
        <fullName evidence="2">SprA-related family protein</fullName>
    </submittedName>
</protein>
<gene>
    <name evidence="2" type="ORF">SAMN02745124_00998</name>
</gene>
<accession>A0A1M5U4G8</accession>
<organism evidence="2 3">
    <name type="scientific">Desulfofustis glycolicus DSM 9705</name>
    <dbReference type="NCBI Taxonomy" id="1121409"/>
    <lineage>
        <taxon>Bacteria</taxon>
        <taxon>Pseudomonadati</taxon>
        <taxon>Thermodesulfobacteriota</taxon>
        <taxon>Desulfobulbia</taxon>
        <taxon>Desulfobulbales</taxon>
        <taxon>Desulfocapsaceae</taxon>
        <taxon>Desulfofustis</taxon>
    </lineage>
</organism>
<name>A0A1M5U4G8_9BACT</name>
<dbReference type="InterPro" id="IPR021973">
    <property type="entry name" value="SprA-related"/>
</dbReference>
<dbReference type="Proteomes" id="UP000184139">
    <property type="component" value="Unassembled WGS sequence"/>
</dbReference>
<feature type="compositionally biased region" description="Low complexity" evidence="1">
    <location>
        <begin position="16"/>
        <end position="31"/>
    </location>
</feature>
<dbReference type="Pfam" id="PF12118">
    <property type="entry name" value="SprA-related"/>
    <property type="match status" value="1"/>
</dbReference>